<proteinExistence type="predicted"/>
<dbReference type="PANTHER" id="PTHR35505:SF1">
    <property type="entry name" value="SNF2 DOMAIN PROTEIN"/>
    <property type="match status" value="1"/>
</dbReference>
<keyword evidence="3" id="KW-1185">Reference proteome</keyword>
<name>A0AAN9RU65_PSOTE</name>
<organism evidence="2 3">
    <name type="scientific">Psophocarpus tetragonolobus</name>
    <name type="common">Winged bean</name>
    <name type="synonym">Dolichos tetragonolobus</name>
    <dbReference type="NCBI Taxonomy" id="3891"/>
    <lineage>
        <taxon>Eukaryota</taxon>
        <taxon>Viridiplantae</taxon>
        <taxon>Streptophyta</taxon>
        <taxon>Embryophyta</taxon>
        <taxon>Tracheophyta</taxon>
        <taxon>Spermatophyta</taxon>
        <taxon>Magnoliopsida</taxon>
        <taxon>eudicotyledons</taxon>
        <taxon>Gunneridae</taxon>
        <taxon>Pentapetalae</taxon>
        <taxon>rosids</taxon>
        <taxon>fabids</taxon>
        <taxon>Fabales</taxon>
        <taxon>Fabaceae</taxon>
        <taxon>Papilionoideae</taxon>
        <taxon>50 kb inversion clade</taxon>
        <taxon>NPAAA clade</taxon>
        <taxon>indigoferoid/millettioid clade</taxon>
        <taxon>Phaseoleae</taxon>
        <taxon>Psophocarpus</taxon>
    </lineage>
</organism>
<dbReference type="EMBL" id="JAYMYS010000008">
    <property type="protein sequence ID" value="KAK7383303.1"/>
    <property type="molecule type" value="Genomic_DNA"/>
</dbReference>
<evidence type="ECO:0000313" key="2">
    <source>
        <dbReference type="EMBL" id="KAK7383303.1"/>
    </source>
</evidence>
<accession>A0AAN9RU65</accession>
<evidence type="ECO:0000313" key="3">
    <source>
        <dbReference type="Proteomes" id="UP001386955"/>
    </source>
</evidence>
<dbReference type="PANTHER" id="PTHR35505">
    <property type="entry name" value="OS01G0600300 PROTEIN"/>
    <property type="match status" value="1"/>
</dbReference>
<dbReference type="AlphaFoldDB" id="A0AAN9RU65"/>
<dbReference type="Proteomes" id="UP001386955">
    <property type="component" value="Unassembled WGS sequence"/>
</dbReference>
<sequence>MKPPMPQTQETISPAKPEQVGTSLSYREKRIQKSRPLSKCIFPRVFSALSAKPRVSLRFFLPSKFRHRHSSPLTSDSLKMNPNHMLKETLKCFFAQHRSGVTDFADFTAVFSRILHATPDPAVPLLWFYAALEFRATRQPSRSARDLFQLLASCSATCGSTKRIAALAPLVFVLHRSALLREGEFARSEVEGLVEGVVSYCSIFCGNGICHDDDDVALLDFVDLIRVWMVDEGGDCVVGAFFPFASEDFRKGILQRGDCEVGVLAGVVMCEALLLKLCLAFQKGISRAEQEKKLMASALQTITGFRSFRFLDTLFRMMLEPVLPVTSLLGSENEVLLKDVLYNSVMMIDYSFINLQANFSLYANSLKDVAITWLFVAELAVQSAREKGDQGKALSYINAFCRSCIPIQLINWVSNQNCISRKISRPNVSTPIALIKWLLVVQEQGIAVFAGETAKQMNFMFKANFFTSRTECLIPVIKHFFKNLDKNVFLNSMNGESRADKLDGDVEMLDTVDTASLAAADTISRVIEGTRKRKEGVEDDTKAQLKYMRCQFHENSVRENSFIFRQQ</sequence>
<protein>
    <submittedName>
        <fullName evidence="2">Uncharacterized protein</fullName>
    </submittedName>
</protein>
<comment type="caution">
    <text evidence="2">The sequence shown here is derived from an EMBL/GenBank/DDBJ whole genome shotgun (WGS) entry which is preliminary data.</text>
</comment>
<evidence type="ECO:0000256" key="1">
    <source>
        <dbReference type="SAM" id="MobiDB-lite"/>
    </source>
</evidence>
<feature type="region of interest" description="Disordered" evidence="1">
    <location>
        <begin position="1"/>
        <end position="24"/>
    </location>
</feature>
<gene>
    <name evidence="2" type="ORF">VNO78_28977</name>
</gene>
<reference evidence="2 3" key="1">
    <citation type="submission" date="2024-01" db="EMBL/GenBank/DDBJ databases">
        <title>The genomes of 5 underutilized Papilionoideae crops provide insights into root nodulation and disease resistanc.</title>
        <authorList>
            <person name="Jiang F."/>
        </authorList>
    </citation>
    <scope>NUCLEOTIDE SEQUENCE [LARGE SCALE GENOMIC DNA]</scope>
    <source>
        <strain evidence="2">DUOXIRENSHENG_FW03</strain>
        <tissue evidence="2">Leaves</tissue>
    </source>
</reference>